<gene>
    <name evidence="2" type="ORF">FD27_GL000431</name>
</gene>
<proteinExistence type="predicted"/>
<dbReference type="AlphaFoldDB" id="A0A0R1PG01"/>
<dbReference type="STRING" id="1423746.FD27_GL000431"/>
<evidence type="ECO:0000256" key="1">
    <source>
        <dbReference type="SAM" id="Phobius"/>
    </source>
</evidence>
<feature type="transmembrane region" description="Helical" evidence="1">
    <location>
        <begin position="181"/>
        <end position="201"/>
    </location>
</feature>
<keyword evidence="1" id="KW-0472">Membrane</keyword>
<dbReference type="OrthoDB" id="258743at2"/>
<feature type="transmembrane region" description="Helical" evidence="1">
    <location>
        <begin position="216"/>
        <end position="238"/>
    </location>
</feature>
<sequence>MNNYLFFLEQVGEYVILIPALLGTCLSLTGRQAKLRVVELWGPRLQALIGGIGVIIHELSHLIVALIFGHHINHVTLLHIPNPRDPSDTGLGVVNHAWNNHNWYQKMGNFFIGIAPLLGCTLVLWVITNWLCPFLLVDLALPTYGSAPVSWWRLLLWLFLTFNISVGGFDLSGADFHNSLMGVGTLIIVILFITLALAITMNPQSFHTQLIATMKTVYLIMAFSLACNLGWIGLLAIVKHYR</sequence>
<comment type="caution">
    <text evidence="2">The sequence shown here is derived from an EMBL/GenBank/DDBJ whole genome shotgun (WGS) entry which is preliminary data.</text>
</comment>
<dbReference type="RefSeq" id="WP_057749478.1">
    <property type="nucleotide sequence ID" value="NZ_AZER01000014.1"/>
</dbReference>
<dbReference type="PATRIC" id="fig|1423746.3.peg.439"/>
<organism evidence="2 3">
    <name type="scientific">Limosilactobacillus frumenti DSM 13145</name>
    <dbReference type="NCBI Taxonomy" id="1423746"/>
    <lineage>
        <taxon>Bacteria</taxon>
        <taxon>Bacillati</taxon>
        <taxon>Bacillota</taxon>
        <taxon>Bacilli</taxon>
        <taxon>Lactobacillales</taxon>
        <taxon>Lactobacillaceae</taxon>
        <taxon>Limosilactobacillus</taxon>
    </lineage>
</organism>
<keyword evidence="3" id="KW-1185">Reference proteome</keyword>
<protein>
    <submittedName>
        <fullName evidence="2">Integral membrane protein</fullName>
    </submittedName>
</protein>
<feature type="transmembrane region" description="Helical" evidence="1">
    <location>
        <begin position="12"/>
        <end position="33"/>
    </location>
</feature>
<accession>A0A0R1PG01</accession>
<evidence type="ECO:0000313" key="2">
    <source>
        <dbReference type="EMBL" id="KRL27691.1"/>
    </source>
</evidence>
<dbReference type="Proteomes" id="UP000051445">
    <property type="component" value="Unassembled WGS sequence"/>
</dbReference>
<name>A0A0R1PG01_9LACO</name>
<evidence type="ECO:0000313" key="3">
    <source>
        <dbReference type="Proteomes" id="UP000051445"/>
    </source>
</evidence>
<feature type="transmembrane region" description="Helical" evidence="1">
    <location>
        <begin position="151"/>
        <end position="169"/>
    </location>
</feature>
<feature type="transmembrane region" description="Helical" evidence="1">
    <location>
        <begin position="45"/>
        <end position="68"/>
    </location>
</feature>
<reference evidence="2 3" key="1">
    <citation type="journal article" date="2015" name="Genome Announc.">
        <title>Expanding the biotechnology potential of lactobacilli through comparative genomics of 213 strains and associated genera.</title>
        <authorList>
            <person name="Sun Z."/>
            <person name="Harris H.M."/>
            <person name="McCann A."/>
            <person name="Guo C."/>
            <person name="Argimon S."/>
            <person name="Zhang W."/>
            <person name="Yang X."/>
            <person name="Jeffery I.B."/>
            <person name="Cooney J.C."/>
            <person name="Kagawa T.F."/>
            <person name="Liu W."/>
            <person name="Song Y."/>
            <person name="Salvetti E."/>
            <person name="Wrobel A."/>
            <person name="Rasinkangas P."/>
            <person name="Parkhill J."/>
            <person name="Rea M.C."/>
            <person name="O'Sullivan O."/>
            <person name="Ritari J."/>
            <person name="Douillard F.P."/>
            <person name="Paul Ross R."/>
            <person name="Yang R."/>
            <person name="Briner A.E."/>
            <person name="Felis G.E."/>
            <person name="de Vos W.M."/>
            <person name="Barrangou R."/>
            <person name="Klaenhammer T.R."/>
            <person name="Caufield P.W."/>
            <person name="Cui Y."/>
            <person name="Zhang H."/>
            <person name="O'Toole P.W."/>
        </authorList>
    </citation>
    <scope>NUCLEOTIDE SEQUENCE [LARGE SCALE GENOMIC DNA]</scope>
    <source>
        <strain evidence="2 3">DSM 13145</strain>
    </source>
</reference>
<keyword evidence="1" id="KW-0812">Transmembrane</keyword>
<dbReference type="EMBL" id="AZER01000014">
    <property type="protein sequence ID" value="KRL27691.1"/>
    <property type="molecule type" value="Genomic_DNA"/>
</dbReference>
<feature type="transmembrane region" description="Helical" evidence="1">
    <location>
        <begin position="110"/>
        <end position="131"/>
    </location>
</feature>
<keyword evidence="1" id="KW-1133">Transmembrane helix</keyword>